<evidence type="ECO:0000256" key="1">
    <source>
        <dbReference type="SAM" id="Phobius"/>
    </source>
</evidence>
<keyword evidence="1" id="KW-0472">Membrane</keyword>
<comment type="caution">
    <text evidence="2">The sequence shown here is derived from an EMBL/GenBank/DDBJ whole genome shotgun (WGS) entry which is preliminary data.</text>
</comment>
<dbReference type="Proteomes" id="UP000242088">
    <property type="component" value="Unassembled WGS sequence"/>
</dbReference>
<feature type="transmembrane region" description="Helical" evidence="1">
    <location>
        <begin position="6"/>
        <end position="23"/>
    </location>
</feature>
<keyword evidence="4" id="KW-1185">Reference proteome</keyword>
<dbReference type="EMBL" id="PYZI01000003">
    <property type="protein sequence ID" value="PTF14715.1"/>
    <property type="molecule type" value="Genomic_DNA"/>
</dbReference>
<proteinExistence type="predicted"/>
<organism evidence="2 5">
    <name type="scientific">Staphylococcus devriesei</name>
    <dbReference type="NCBI Taxonomy" id="586733"/>
    <lineage>
        <taxon>Bacteria</taxon>
        <taxon>Bacillati</taxon>
        <taxon>Bacillota</taxon>
        <taxon>Bacilli</taxon>
        <taxon>Bacillales</taxon>
        <taxon>Staphylococcaceae</taxon>
        <taxon>Staphylococcus</taxon>
    </lineage>
</organism>
<dbReference type="GeneID" id="48888632"/>
<accession>A0A2K4DH25</accession>
<reference evidence="4 5" key="1">
    <citation type="journal article" date="2016" name="Front. Microbiol.">
        <title>Comprehensive Phylogenetic Analysis of Bovine Non-aureus Staphylococci Species Based on Whole-Genome Sequencing.</title>
        <authorList>
            <person name="Naushad S."/>
            <person name="Barkema H.W."/>
            <person name="Luby C."/>
            <person name="Condas L.A."/>
            <person name="Nobrega D.B."/>
            <person name="Carson D.A."/>
            <person name="De Buck J."/>
        </authorList>
    </citation>
    <scope>NUCLEOTIDE SEQUENCE [LARGE SCALE GENOMIC DNA]</scope>
    <source>
        <strain evidence="3 4">SNUC 1409</strain>
        <strain evidence="2 5">SNUC 4143</strain>
    </source>
</reference>
<sequence>MNREISINNALWTIAIGLLIYILKEIVRYFSETFIHREKYKSEMMYPILVEINKRFNLVFQSFIDTYREVNSYKDFDLKVSNILEGNDKELYKTSEQQRVYFNLEQKLTDLKDRLEDLIAYLTFIKCTFLMSYF</sequence>
<evidence type="ECO:0000313" key="4">
    <source>
        <dbReference type="Proteomes" id="UP000242088"/>
    </source>
</evidence>
<evidence type="ECO:0000313" key="5">
    <source>
        <dbReference type="Proteomes" id="UP000243350"/>
    </source>
</evidence>
<dbReference type="AlphaFoldDB" id="A0A2K4DH25"/>
<evidence type="ECO:0000313" key="3">
    <source>
        <dbReference type="EMBL" id="PTF14715.1"/>
    </source>
</evidence>
<evidence type="ECO:0000313" key="2">
    <source>
        <dbReference type="EMBL" id="PTF10209.1"/>
    </source>
</evidence>
<dbReference type="EMBL" id="PYZH01000141">
    <property type="protein sequence ID" value="PTF10209.1"/>
    <property type="molecule type" value="Genomic_DNA"/>
</dbReference>
<name>A0A2K4DH25_9STAP</name>
<reference evidence="2" key="2">
    <citation type="submission" date="2018-03" db="EMBL/GenBank/DDBJ databases">
        <authorList>
            <person name="Keele B.F."/>
        </authorList>
    </citation>
    <scope>NUCLEOTIDE SEQUENCE</scope>
    <source>
        <strain evidence="2">SNUC 4143</strain>
    </source>
</reference>
<keyword evidence="1" id="KW-0812">Transmembrane</keyword>
<dbReference type="RefSeq" id="WP_103167354.1">
    <property type="nucleotide sequence ID" value="NZ_CP130489.1"/>
</dbReference>
<dbReference type="Proteomes" id="UP000243350">
    <property type="component" value="Unassembled WGS sequence"/>
</dbReference>
<keyword evidence="1" id="KW-1133">Transmembrane helix</keyword>
<reference evidence="3" key="3">
    <citation type="submission" date="2018-03" db="EMBL/GenBank/DDBJ databases">
        <authorList>
            <person name="Naushad S."/>
        </authorList>
    </citation>
    <scope>NUCLEOTIDE SEQUENCE</scope>
    <source>
        <strain evidence="3">SNUC 1409</strain>
    </source>
</reference>
<protein>
    <submittedName>
        <fullName evidence="2">Uncharacterized protein</fullName>
    </submittedName>
</protein>
<gene>
    <name evidence="3" type="ORF">BUY47_04675</name>
    <name evidence="2" type="ORF">BUY48_11305</name>
</gene>